<dbReference type="InterPro" id="IPR050595">
    <property type="entry name" value="Bact_response_regulator"/>
</dbReference>
<accession>A0A521BI23</accession>
<feature type="modified residue" description="4-aspartylphosphate" evidence="2">
    <location>
        <position position="54"/>
    </location>
</feature>
<evidence type="ECO:0000259" key="3">
    <source>
        <dbReference type="PROSITE" id="PS50110"/>
    </source>
</evidence>
<sequence>MQQRAILIADQEEAVSDSLELVLSDEGYRCFTSSSKSEILDILQAEAIAIVILDSQLAMKTGLPQIIKARYPSVKSIIISSYAALESIQLALMDSTSGIILKPLDFDELIRLVKRMITPAGR</sequence>
<dbReference type="GO" id="GO:0000160">
    <property type="term" value="P:phosphorelay signal transduction system"/>
    <property type="evidence" value="ECO:0007669"/>
    <property type="project" value="InterPro"/>
</dbReference>
<dbReference type="PROSITE" id="PS50110">
    <property type="entry name" value="RESPONSE_REGULATORY"/>
    <property type="match status" value="1"/>
</dbReference>
<dbReference type="Pfam" id="PF00072">
    <property type="entry name" value="Response_reg"/>
    <property type="match status" value="1"/>
</dbReference>
<dbReference type="EMBL" id="FXTH01000003">
    <property type="protein sequence ID" value="SMO46745.1"/>
    <property type="molecule type" value="Genomic_DNA"/>
</dbReference>
<dbReference type="InterPro" id="IPR001789">
    <property type="entry name" value="Sig_transdc_resp-reg_receiver"/>
</dbReference>
<feature type="domain" description="Response regulatory" evidence="3">
    <location>
        <begin position="5"/>
        <end position="117"/>
    </location>
</feature>
<evidence type="ECO:0000256" key="1">
    <source>
        <dbReference type="ARBA" id="ARBA00022553"/>
    </source>
</evidence>
<dbReference type="RefSeq" id="WP_142713358.1">
    <property type="nucleotide sequence ID" value="NZ_FXTH01000003.1"/>
</dbReference>
<dbReference type="Gene3D" id="3.40.50.2300">
    <property type="match status" value="1"/>
</dbReference>
<dbReference type="OrthoDB" id="9789181at2"/>
<dbReference type="PANTHER" id="PTHR44591">
    <property type="entry name" value="STRESS RESPONSE REGULATOR PROTEIN 1"/>
    <property type="match status" value="1"/>
</dbReference>
<reference evidence="4 5" key="1">
    <citation type="submission" date="2017-05" db="EMBL/GenBank/DDBJ databases">
        <authorList>
            <person name="Varghese N."/>
            <person name="Submissions S."/>
        </authorList>
    </citation>
    <scope>NUCLEOTIDE SEQUENCE [LARGE SCALE GENOMIC DNA]</scope>
    <source>
        <strain evidence="4 5">DSM 21194</strain>
    </source>
</reference>
<keyword evidence="1 2" id="KW-0597">Phosphoprotein</keyword>
<dbReference type="AlphaFoldDB" id="A0A521BI23"/>
<dbReference type="InterPro" id="IPR011006">
    <property type="entry name" value="CheY-like_superfamily"/>
</dbReference>
<protein>
    <submittedName>
        <fullName evidence="4">Response regulator receiver domain-containing protein</fullName>
    </submittedName>
</protein>
<dbReference type="Proteomes" id="UP000317593">
    <property type="component" value="Unassembled WGS sequence"/>
</dbReference>
<gene>
    <name evidence="4" type="ORF">SAMN06265218_103130</name>
</gene>
<keyword evidence="5" id="KW-1185">Reference proteome</keyword>
<organism evidence="4 5">
    <name type="scientific">Fodinibius sediminis</name>
    <dbReference type="NCBI Taxonomy" id="1214077"/>
    <lineage>
        <taxon>Bacteria</taxon>
        <taxon>Pseudomonadati</taxon>
        <taxon>Balneolota</taxon>
        <taxon>Balneolia</taxon>
        <taxon>Balneolales</taxon>
        <taxon>Balneolaceae</taxon>
        <taxon>Fodinibius</taxon>
    </lineage>
</organism>
<dbReference type="SMART" id="SM00448">
    <property type="entry name" value="REC"/>
    <property type="match status" value="1"/>
</dbReference>
<proteinExistence type="predicted"/>
<evidence type="ECO:0000313" key="5">
    <source>
        <dbReference type="Proteomes" id="UP000317593"/>
    </source>
</evidence>
<evidence type="ECO:0000256" key="2">
    <source>
        <dbReference type="PROSITE-ProRule" id="PRU00169"/>
    </source>
</evidence>
<dbReference type="PANTHER" id="PTHR44591:SF3">
    <property type="entry name" value="RESPONSE REGULATORY DOMAIN-CONTAINING PROTEIN"/>
    <property type="match status" value="1"/>
</dbReference>
<evidence type="ECO:0000313" key="4">
    <source>
        <dbReference type="EMBL" id="SMO46745.1"/>
    </source>
</evidence>
<dbReference type="SUPFAM" id="SSF52172">
    <property type="entry name" value="CheY-like"/>
    <property type="match status" value="1"/>
</dbReference>
<name>A0A521BI23_9BACT</name>